<organism evidence="1 2">
    <name type="scientific">Acinetobacter johnsonii</name>
    <dbReference type="NCBI Taxonomy" id="40214"/>
    <lineage>
        <taxon>Bacteria</taxon>
        <taxon>Pseudomonadati</taxon>
        <taxon>Pseudomonadota</taxon>
        <taxon>Gammaproteobacteria</taxon>
        <taxon>Moraxellales</taxon>
        <taxon>Moraxellaceae</taxon>
        <taxon>Acinetobacter</taxon>
    </lineage>
</organism>
<dbReference type="EMBL" id="FUUY01000003">
    <property type="protein sequence ID" value="SJX21420.1"/>
    <property type="molecule type" value="Genomic_DNA"/>
</dbReference>
<evidence type="ECO:0000313" key="2">
    <source>
        <dbReference type="Proteomes" id="UP000196240"/>
    </source>
</evidence>
<dbReference type="Gene3D" id="3.30.110.190">
    <property type="match status" value="1"/>
</dbReference>
<dbReference type="AlphaFoldDB" id="A0A1R7QAZ9"/>
<dbReference type="Proteomes" id="UP000196240">
    <property type="component" value="Unassembled WGS sequence"/>
</dbReference>
<accession>A0A1R7QAZ9</accession>
<dbReference type="RefSeq" id="WP_087011655.1">
    <property type="nucleotide sequence ID" value="NZ_FUUY01000003.1"/>
</dbReference>
<name>A0A1R7QAZ9_ACIJO</name>
<evidence type="ECO:0008006" key="3">
    <source>
        <dbReference type="Google" id="ProtNLM"/>
    </source>
</evidence>
<dbReference type="InterPro" id="IPR025506">
    <property type="entry name" value="Abi_alpha"/>
</dbReference>
<gene>
    <name evidence="1" type="ORF">ACNJC6_01034</name>
</gene>
<reference evidence="1 2" key="1">
    <citation type="submission" date="2017-02" db="EMBL/GenBank/DDBJ databases">
        <authorList>
            <person name="Peterson S.W."/>
        </authorList>
    </citation>
    <scope>NUCLEOTIDE SEQUENCE [LARGE SCALE GENOMIC DNA]</scope>
    <source>
        <strain evidence="1">C6</strain>
    </source>
</reference>
<sequence>MALIDTSGLEPFADLIKEVYGDLAKPGVQNVGAALSAVLGLGVTLMWPIMWANARSKIALENNLEAYRDRLKEVPPEQITIAPPEVAMPILDKLGYVTNEELKKLYIELLAKASIKDLNNQAHPSFVNIINNLSPDEAKLIQFIIPEDRIPFIKIRLNLANDKGGIDIDNPVVIIPDLSLDFPKNLGAYISNLVGVGLLQVKEGTYLTDEKQYISHMKYFESKKPDYEVIYRAVEKANKAYDTEKGLIQVTKLGHMFFKAVYP</sequence>
<protein>
    <recommendedName>
        <fullName evidence="3">DUF4393 domain-containing protein</fullName>
    </recommendedName>
</protein>
<evidence type="ECO:0000313" key="1">
    <source>
        <dbReference type="EMBL" id="SJX21420.1"/>
    </source>
</evidence>
<proteinExistence type="predicted"/>
<dbReference type="Pfam" id="PF14337">
    <property type="entry name" value="Abi_alpha"/>
    <property type="match status" value="1"/>
</dbReference>